<evidence type="ECO:0000313" key="14">
    <source>
        <dbReference type="EMBL" id="KFM72221.1"/>
    </source>
</evidence>
<evidence type="ECO:0000313" key="15">
    <source>
        <dbReference type="Proteomes" id="UP000054359"/>
    </source>
</evidence>
<evidence type="ECO:0000256" key="3">
    <source>
        <dbReference type="ARBA" id="ARBA00022491"/>
    </source>
</evidence>
<dbReference type="Gene3D" id="3.90.930.40">
    <property type="match status" value="1"/>
</dbReference>
<accession>A0A087U4D2</accession>
<dbReference type="PANTHER" id="PTHR13096:SF8">
    <property type="entry name" value="RIBOSOMAL OXYGENASE 1"/>
    <property type="match status" value="1"/>
</dbReference>
<evidence type="ECO:0000256" key="1">
    <source>
        <dbReference type="ARBA" id="ARBA00004123"/>
    </source>
</evidence>
<evidence type="ECO:0000256" key="2">
    <source>
        <dbReference type="ARBA" id="ARBA00010309"/>
    </source>
</evidence>
<evidence type="ECO:0000256" key="7">
    <source>
        <dbReference type="ARBA" id="ARBA00023002"/>
    </source>
</evidence>
<keyword evidence="3" id="KW-0678">Repressor</keyword>
<keyword evidence="15" id="KW-1185">Reference proteome</keyword>
<dbReference type="Proteomes" id="UP000054359">
    <property type="component" value="Unassembled WGS sequence"/>
</dbReference>
<organism evidence="14 15">
    <name type="scientific">Stegodyphus mimosarum</name>
    <name type="common">African social velvet spider</name>
    <dbReference type="NCBI Taxonomy" id="407821"/>
    <lineage>
        <taxon>Eukaryota</taxon>
        <taxon>Metazoa</taxon>
        <taxon>Ecdysozoa</taxon>
        <taxon>Arthropoda</taxon>
        <taxon>Chelicerata</taxon>
        <taxon>Arachnida</taxon>
        <taxon>Araneae</taxon>
        <taxon>Araneomorphae</taxon>
        <taxon>Entelegynae</taxon>
        <taxon>Eresoidea</taxon>
        <taxon>Eresidae</taxon>
        <taxon>Stegodyphus</taxon>
    </lineage>
</organism>
<keyword evidence="5" id="KW-0156">Chromatin regulator</keyword>
<keyword evidence="4 12" id="KW-0479">Metal-binding</keyword>
<protein>
    <recommendedName>
        <fullName evidence="12">Bifunctional lysine-specific demethylase and histidyl-hydroxylase</fullName>
        <ecNumber evidence="12">1.14.11.27</ecNumber>
    </recommendedName>
</protein>
<dbReference type="GO" id="GO:0005506">
    <property type="term" value="F:iron ion binding"/>
    <property type="evidence" value="ECO:0007669"/>
    <property type="project" value="UniProtKB-UniRule"/>
</dbReference>
<dbReference type="Pfam" id="PF21233">
    <property type="entry name" value="WHD_RIOX1"/>
    <property type="match status" value="1"/>
</dbReference>
<dbReference type="STRING" id="407821.A0A087U4D2"/>
<dbReference type="GO" id="GO:0005730">
    <property type="term" value="C:nucleolus"/>
    <property type="evidence" value="ECO:0007669"/>
    <property type="project" value="TreeGrafter"/>
</dbReference>
<evidence type="ECO:0000256" key="6">
    <source>
        <dbReference type="ARBA" id="ARBA00022964"/>
    </source>
</evidence>
<evidence type="ECO:0000256" key="12">
    <source>
        <dbReference type="RuleBase" id="RU366061"/>
    </source>
</evidence>
<evidence type="ECO:0000256" key="5">
    <source>
        <dbReference type="ARBA" id="ARBA00022853"/>
    </source>
</evidence>
<dbReference type="OrthoDB" id="425950at2759"/>
<dbReference type="InterPro" id="IPR049043">
    <property type="entry name" value="WHD_RIOX1"/>
</dbReference>
<feature type="domain" description="RIOX1/NO66-like C-terminal winged helix" evidence="13">
    <location>
        <begin position="52"/>
        <end position="179"/>
    </location>
</feature>
<dbReference type="PANTHER" id="PTHR13096">
    <property type="entry name" value="MINA53 MYC INDUCED NUCLEAR ANTIGEN"/>
    <property type="match status" value="1"/>
</dbReference>
<evidence type="ECO:0000256" key="9">
    <source>
        <dbReference type="ARBA" id="ARBA00023015"/>
    </source>
</evidence>
<dbReference type="EC" id="1.14.11.27" evidence="12"/>
<evidence type="ECO:0000259" key="13">
    <source>
        <dbReference type="Pfam" id="PF21233"/>
    </source>
</evidence>
<dbReference type="AlphaFoldDB" id="A0A087U4D2"/>
<comment type="function">
    <text evidence="12">Oxygenase that can act as both a histone lysine demethylase and a ribosomal histidine hydroxylase.</text>
</comment>
<comment type="cofactor">
    <cofactor evidence="12">
        <name>Fe(2+)</name>
        <dbReference type="ChEBI" id="CHEBI:29033"/>
    </cofactor>
    <text evidence="12">Binds 1 Fe(2+) ion per subunit.</text>
</comment>
<evidence type="ECO:0000256" key="8">
    <source>
        <dbReference type="ARBA" id="ARBA00023004"/>
    </source>
</evidence>
<feature type="non-terminal residue" evidence="14">
    <location>
        <position position="183"/>
    </location>
</feature>
<comment type="catalytic activity">
    <reaction evidence="12">
        <text>N(6),N(6)-dimethyl-L-lysyl(36)-[histone H3] + 2 2-oxoglutarate + 2 O2 = L-lysyl(36)-[histone H3] + 2 formaldehyde + 2 succinate + 2 CO2</text>
        <dbReference type="Rhea" id="RHEA:42032"/>
        <dbReference type="Rhea" id="RHEA-COMP:9785"/>
        <dbReference type="Rhea" id="RHEA-COMP:9787"/>
        <dbReference type="ChEBI" id="CHEBI:15379"/>
        <dbReference type="ChEBI" id="CHEBI:16526"/>
        <dbReference type="ChEBI" id="CHEBI:16810"/>
        <dbReference type="ChEBI" id="CHEBI:16842"/>
        <dbReference type="ChEBI" id="CHEBI:29969"/>
        <dbReference type="ChEBI" id="CHEBI:30031"/>
        <dbReference type="ChEBI" id="CHEBI:61976"/>
        <dbReference type="EC" id="1.14.11.27"/>
    </reaction>
</comment>
<sequence length="183" mass="21173">MNLVGTTNSNVESPERNKFLEKVISLSSKILKYLSVDEAADQHAKDFIHASMPPHLTLREKSRSIYGHGEEWENGRIVNVTELNPDSKIRLIRKRAARLVAEDNHLRIYHSMENSKVHKEFEAKYFDVEAEFVHAIDMLFHTYPEYIFIDDLPLDSLEEKVAFAQEMYNGGLLMTEEPLVPIE</sequence>
<proteinExistence type="inferred from homology"/>
<keyword evidence="8 12" id="KW-0408">Iron</keyword>
<name>A0A087U4D2_STEMI</name>
<dbReference type="EMBL" id="KK118091">
    <property type="protein sequence ID" value="KFM72221.1"/>
    <property type="molecule type" value="Genomic_DNA"/>
</dbReference>
<dbReference type="GO" id="GO:0032453">
    <property type="term" value="F:histone H3K4 demethylase activity"/>
    <property type="evidence" value="ECO:0007669"/>
    <property type="project" value="TreeGrafter"/>
</dbReference>
<keyword evidence="6 12" id="KW-0223">Dioxygenase</keyword>
<evidence type="ECO:0000256" key="10">
    <source>
        <dbReference type="ARBA" id="ARBA00023163"/>
    </source>
</evidence>
<dbReference type="FunFam" id="3.90.930.40:FF:000001">
    <property type="entry name" value="ribosomal oxygenase 1 isoform X1"/>
    <property type="match status" value="1"/>
</dbReference>
<keyword evidence="11 12" id="KW-0539">Nucleus</keyword>
<keyword evidence="10 12" id="KW-0804">Transcription</keyword>
<keyword evidence="7 12" id="KW-0560">Oxidoreductase</keyword>
<dbReference type="GO" id="GO:0140680">
    <property type="term" value="F:histone H3K36me/H3K36me2 demethylase activity"/>
    <property type="evidence" value="ECO:0007669"/>
    <property type="project" value="UniProtKB-EC"/>
</dbReference>
<evidence type="ECO:0000256" key="11">
    <source>
        <dbReference type="ARBA" id="ARBA00023242"/>
    </source>
</evidence>
<dbReference type="OMA" id="LRANICR"/>
<comment type="similarity">
    <text evidence="2">Belongs to the ROX family. NO66 subfamily.</text>
</comment>
<gene>
    <name evidence="14" type="ORF">X975_17941</name>
</gene>
<dbReference type="InterPro" id="IPR039994">
    <property type="entry name" value="NO66-like"/>
</dbReference>
<keyword evidence="9 12" id="KW-0805">Transcription regulation</keyword>
<comment type="subcellular location">
    <subcellularLocation>
        <location evidence="1 12">Nucleus</location>
    </subcellularLocation>
</comment>
<evidence type="ECO:0000256" key="4">
    <source>
        <dbReference type="ARBA" id="ARBA00022723"/>
    </source>
</evidence>
<reference evidence="14 15" key="1">
    <citation type="submission" date="2013-11" db="EMBL/GenBank/DDBJ databases">
        <title>Genome sequencing of Stegodyphus mimosarum.</title>
        <authorList>
            <person name="Bechsgaard J."/>
        </authorList>
    </citation>
    <scope>NUCLEOTIDE SEQUENCE [LARGE SCALE GENOMIC DNA]</scope>
</reference>